<gene>
    <name evidence="1" type="ORF">AGERDE_LOCUS1898</name>
</gene>
<comment type="caution">
    <text evidence="1">The sequence shown here is derived from an EMBL/GenBank/DDBJ whole genome shotgun (WGS) entry which is preliminary data.</text>
</comment>
<dbReference type="Gene3D" id="1.10.30.10">
    <property type="entry name" value="High mobility group box domain"/>
    <property type="match status" value="1"/>
</dbReference>
<dbReference type="Proteomes" id="UP000789831">
    <property type="component" value="Unassembled WGS sequence"/>
</dbReference>
<reference evidence="1" key="1">
    <citation type="submission" date="2021-06" db="EMBL/GenBank/DDBJ databases">
        <authorList>
            <person name="Kallberg Y."/>
            <person name="Tangrot J."/>
            <person name="Rosling A."/>
        </authorList>
    </citation>
    <scope>NUCLEOTIDE SEQUENCE</scope>
    <source>
        <strain evidence="1">MT106</strain>
    </source>
</reference>
<dbReference type="EMBL" id="CAJVPL010000143">
    <property type="protein sequence ID" value="CAG8454106.1"/>
    <property type="molecule type" value="Genomic_DNA"/>
</dbReference>
<proteinExistence type="predicted"/>
<dbReference type="AlphaFoldDB" id="A0A9N8YT31"/>
<evidence type="ECO:0000313" key="2">
    <source>
        <dbReference type="Proteomes" id="UP000789831"/>
    </source>
</evidence>
<sequence>MANAEEKLRKTSQLTKTPNAFLAYRMALQKEFAALNLYPNMRELSTAAGNAWEKEPEYVKARYNRLMLDTRTLFQRVSQAVLPLQIVHVNPNEQSNQNDRIPNDDVKDDWNPSEINAIIVPDTDTNDLSPSYISLSASINSALTYPSPSPTPTSTFVGYNQNTFSNEFEMNSPNSIDSYDYFSGNPFHFSDPMSPTSGYQQLDYLANEANSTSNCTLVADLLAERQHVQRS</sequence>
<keyword evidence="2" id="KW-1185">Reference proteome</keyword>
<organism evidence="1 2">
    <name type="scientific">Ambispora gerdemannii</name>
    <dbReference type="NCBI Taxonomy" id="144530"/>
    <lineage>
        <taxon>Eukaryota</taxon>
        <taxon>Fungi</taxon>
        <taxon>Fungi incertae sedis</taxon>
        <taxon>Mucoromycota</taxon>
        <taxon>Glomeromycotina</taxon>
        <taxon>Glomeromycetes</taxon>
        <taxon>Archaeosporales</taxon>
        <taxon>Ambisporaceae</taxon>
        <taxon>Ambispora</taxon>
    </lineage>
</organism>
<evidence type="ECO:0000313" key="1">
    <source>
        <dbReference type="EMBL" id="CAG8454106.1"/>
    </source>
</evidence>
<dbReference type="OrthoDB" id="6247875at2759"/>
<name>A0A9N8YT31_9GLOM</name>
<protein>
    <submittedName>
        <fullName evidence="1">7564_t:CDS:1</fullName>
    </submittedName>
</protein>
<accession>A0A9N8YT31</accession>
<dbReference type="InterPro" id="IPR036910">
    <property type="entry name" value="HMG_box_dom_sf"/>
</dbReference>
<dbReference type="SUPFAM" id="SSF47095">
    <property type="entry name" value="HMG-box"/>
    <property type="match status" value="1"/>
</dbReference>